<accession>A0A023WQV1</accession>
<feature type="chain" id="PRO_5001525744" description="Peptidoglycan-binding protein CsiV" evidence="1">
    <location>
        <begin position="20"/>
        <end position="172"/>
    </location>
</feature>
<dbReference type="InterPro" id="IPR021241">
    <property type="entry name" value="CsiV"/>
</dbReference>
<dbReference type="OrthoDB" id="5566524at2"/>
<dbReference type="KEGG" id="pstu:UIB01_07750"/>
<evidence type="ECO:0000313" key="3">
    <source>
        <dbReference type="Proteomes" id="UP000025238"/>
    </source>
</evidence>
<dbReference type="PATRIC" id="fig|316.97.peg.1559"/>
<keyword evidence="1" id="KW-0732">Signal</keyword>
<protein>
    <recommendedName>
        <fullName evidence="4">Peptidoglycan-binding protein CsiV</fullName>
    </recommendedName>
</protein>
<proteinExistence type="predicted"/>
<dbReference type="AlphaFoldDB" id="A0A023WQV1"/>
<sequence>MPARWLLWLLFLCAPSAFAEALYRVEVLLFRHDAPLLASQRAPSGWAKDTQMLERNAERPPMLEAIAERLSAEPGYQLLLHRAWRQQISDDGKAIALHQGPRHFEHYPIQGVLKIRPGRYMRTDVTFWVNRFGDYGQLLASERLTQRVRLVPGRLTYIDHDSLGLLIELKRL</sequence>
<gene>
    <name evidence="2" type="ORF">UIB01_07750</name>
</gene>
<dbReference type="EMBL" id="CP007509">
    <property type="protein sequence ID" value="AHY42381.1"/>
    <property type="molecule type" value="Genomic_DNA"/>
</dbReference>
<evidence type="ECO:0000256" key="1">
    <source>
        <dbReference type="SAM" id="SignalP"/>
    </source>
</evidence>
<dbReference type="Pfam" id="PF10972">
    <property type="entry name" value="CsiV"/>
    <property type="match status" value="1"/>
</dbReference>
<organism evidence="2 3">
    <name type="scientific">Stutzerimonas stutzeri</name>
    <name type="common">Pseudomonas stutzeri</name>
    <dbReference type="NCBI Taxonomy" id="316"/>
    <lineage>
        <taxon>Bacteria</taxon>
        <taxon>Pseudomonadati</taxon>
        <taxon>Pseudomonadota</taxon>
        <taxon>Gammaproteobacteria</taxon>
        <taxon>Pseudomonadales</taxon>
        <taxon>Pseudomonadaceae</taxon>
        <taxon>Stutzerimonas</taxon>
    </lineage>
</organism>
<evidence type="ECO:0008006" key="4">
    <source>
        <dbReference type="Google" id="ProtNLM"/>
    </source>
</evidence>
<feature type="signal peptide" evidence="1">
    <location>
        <begin position="1"/>
        <end position="19"/>
    </location>
</feature>
<name>A0A023WQV1_STUST</name>
<evidence type="ECO:0000313" key="2">
    <source>
        <dbReference type="EMBL" id="AHY42381.1"/>
    </source>
</evidence>
<reference evidence="2 3" key="1">
    <citation type="submission" date="2014-03" db="EMBL/GenBank/DDBJ databases">
        <title>Complete genome sequence of Pseudomonas stutzeri 19SMN4.</title>
        <authorList>
            <person name="Brunet-Galmes I."/>
            <person name="Nogales B."/>
            <person name="Busquets A."/>
            <person name="Pena A."/>
            <person name="Gomila M."/>
            <person name="Garcia-Valdes E."/>
            <person name="Lalucat J."/>
            <person name="Bennasar A."/>
            <person name="Bosch R."/>
        </authorList>
    </citation>
    <scope>NUCLEOTIDE SEQUENCE [LARGE SCALE GENOMIC DNA]</scope>
    <source>
        <strain evidence="2 3">19SMN4</strain>
    </source>
</reference>
<dbReference type="Proteomes" id="UP000025238">
    <property type="component" value="Chromosome"/>
</dbReference>